<accession>A0ABT4XMJ1</accession>
<keyword evidence="2" id="KW-1185">Reference proteome</keyword>
<organism evidence="1 2">
    <name type="scientific">Thalassococcus lentus</name>
    <dbReference type="NCBI Taxonomy" id="1210524"/>
    <lineage>
        <taxon>Bacteria</taxon>
        <taxon>Pseudomonadati</taxon>
        <taxon>Pseudomonadota</taxon>
        <taxon>Alphaproteobacteria</taxon>
        <taxon>Rhodobacterales</taxon>
        <taxon>Roseobacteraceae</taxon>
        <taxon>Thalassococcus</taxon>
    </lineage>
</organism>
<dbReference type="InterPro" id="IPR021466">
    <property type="entry name" value="Put_rhamnosyl_transferase"/>
</dbReference>
<dbReference type="Pfam" id="PF11316">
    <property type="entry name" value="Rhamno_transf"/>
    <property type="match status" value="1"/>
</dbReference>
<dbReference type="EMBL" id="JAQIOY010000001">
    <property type="protein sequence ID" value="MDA7423162.1"/>
    <property type="molecule type" value="Genomic_DNA"/>
</dbReference>
<dbReference type="Proteomes" id="UP001210720">
    <property type="component" value="Unassembled WGS sequence"/>
</dbReference>
<dbReference type="GO" id="GO:0016740">
    <property type="term" value="F:transferase activity"/>
    <property type="evidence" value="ECO:0007669"/>
    <property type="project" value="UniProtKB-KW"/>
</dbReference>
<evidence type="ECO:0000313" key="2">
    <source>
        <dbReference type="Proteomes" id="UP001210720"/>
    </source>
</evidence>
<evidence type="ECO:0000313" key="1">
    <source>
        <dbReference type="EMBL" id="MDA7423162.1"/>
    </source>
</evidence>
<name>A0ABT4XMJ1_9RHOB</name>
<sequence length="268" mass="29904">MQVIGLCRFSYPAEGGFQVEHQSIEDRRAYLYDPVRMDERFATFQAITLPALKAQTDQEFTFAILIDEALPDPLAARLFDMIADMPQAKVIAMPPGPHRKTCQSVLNGCRNDVKEPCLQFRLDDDDAVAVDFVERLKRDSETVAGLHDQHRSFAIDYNRGFIVQPSSRGIQAKPCVLPFYPMGLGMAVRGGNQQSIMNFAHGKLPQFMPTVTFTDTPMYLRGHNDFNDSRQKAHVAAQELPDADPETLAILKDRFAVTPAGIKAAFGV</sequence>
<reference evidence="1 2" key="1">
    <citation type="submission" date="2023-01" db="EMBL/GenBank/DDBJ databases">
        <title>Thalassococcus onchidii sp. nov., isolated from a marine invertebrate from the South China Sea.</title>
        <authorList>
            <person name="Xu S."/>
            <person name="Liu Z."/>
            <person name="Xu Y."/>
        </authorList>
    </citation>
    <scope>NUCLEOTIDE SEQUENCE [LARGE SCALE GENOMIC DNA]</scope>
    <source>
        <strain evidence="1 2">KCTC 32084</strain>
    </source>
</reference>
<protein>
    <submittedName>
        <fullName evidence="1">Rhamnosyl transferase</fullName>
    </submittedName>
</protein>
<comment type="caution">
    <text evidence="1">The sequence shown here is derived from an EMBL/GenBank/DDBJ whole genome shotgun (WGS) entry which is preliminary data.</text>
</comment>
<keyword evidence="1" id="KW-0808">Transferase</keyword>
<gene>
    <name evidence="1" type="ORF">PFY00_00355</name>
</gene>
<proteinExistence type="predicted"/>